<proteinExistence type="predicted"/>
<dbReference type="EMBL" id="KZ302071">
    <property type="protein sequence ID" value="PFH48238.1"/>
    <property type="molecule type" value="Genomic_DNA"/>
</dbReference>
<dbReference type="Pfam" id="PF20415">
    <property type="entry name" value="DUF6699"/>
    <property type="match status" value="1"/>
</dbReference>
<name>A0A2A9NDV8_9AGAR</name>
<dbReference type="AlphaFoldDB" id="A0A2A9NDV8"/>
<keyword evidence="3" id="KW-1185">Reference proteome</keyword>
<sequence>MSSNSSNPPSPFFSQVGSSSSVSSVTAPGHHAPLMRSIPLPRTNSGSGGPTLHFLLGDASSTYYLYHVAYPINTIQLKQNVSFNDPATRENLPELRLRIFNFGLIFDVRNPRGVAVSDVLNAIHNNLRRPVSRDYYGAMSPAARSAADYAYQQRMKSGYALDKQMTLVDCLGKSYFHSLRPSPDGQFLDVLFI</sequence>
<reference evidence="2 3" key="1">
    <citation type="submission" date="2014-02" db="EMBL/GenBank/DDBJ databases">
        <title>Transposable element dynamics among asymbiotic and ectomycorrhizal Amanita fungi.</title>
        <authorList>
            <consortium name="DOE Joint Genome Institute"/>
            <person name="Hess J."/>
            <person name="Skrede I."/>
            <person name="Wolfe B."/>
            <person name="LaButti K."/>
            <person name="Ohm R.A."/>
            <person name="Grigoriev I.V."/>
            <person name="Pringle A."/>
        </authorList>
    </citation>
    <scope>NUCLEOTIDE SEQUENCE [LARGE SCALE GENOMIC DNA]</scope>
    <source>
        <strain evidence="2 3">SKay4041</strain>
    </source>
</reference>
<accession>A0A2A9NDV8</accession>
<feature type="domain" description="DUF6699" evidence="1">
    <location>
        <begin position="66"/>
        <end position="185"/>
    </location>
</feature>
<gene>
    <name evidence="2" type="ORF">AMATHDRAFT_87247</name>
</gene>
<evidence type="ECO:0000313" key="2">
    <source>
        <dbReference type="EMBL" id="PFH48238.1"/>
    </source>
</evidence>
<dbReference type="InterPro" id="IPR046522">
    <property type="entry name" value="DUF6699"/>
</dbReference>
<evidence type="ECO:0000259" key="1">
    <source>
        <dbReference type="Pfam" id="PF20415"/>
    </source>
</evidence>
<organism evidence="2 3">
    <name type="scientific">Amanita thiersii Skay4041</name>
    <dbReference type="NCBI Taxonomy" id="703135"/>
    <lineage>
        <taxon>Eukaryota</taxon>
        <taxon>Fungi</taxon>
        <taxon>Dikarya</taxon>
        <taxon>Basidiomycota</taxon>
        <taxon>Agaricomycotina</taxon>
        <taxon>Agaricomycetes</taxon>
        <taxon>Agaricomycetidae</taxon>
        <taxon>Agaricales</taxon>
        <taxon>Pluteineae</taxon>
        <taxon>Amanitaceae</taxon>
        <taxon>Amanita</taxon>
    </lineage>
</organism>
<dbReference type="Proteomes" id="UP000242287">
    <property type="component" value="Unassembled WGS sequence"/>
</dbReference>
<evidence type="ECO:0000313" key="3">
    <source>
        <dbReference type="Proteomes" id="UP000242287"/>
    </source>
</evidence>
<dbReference type="OrthoDB" id="21474at2759"/>
<protein>
    <recommendedName>
        <fullName evidence="1">DUF6699 domain-containing protein</fullName>
    </recommendedName>
</protein>